<dbReference type="AlphaFoldDB" id="A0A7H1E0L2"/>
<dbReference type="GO" id="GO:0006313">
    <property type="term" value="P:DNA transposition"/>
    <property type="evidence" value="ECO:0007669"/>
    <property type="project" value="InterPro"/>
</dbReference>
<dbReference type="PANTHER" id="PTHR37023">
    <property type="entry name" value="TRANSPOSASE"/>
    <property type="match status" value="1"/>
</dbReference>
<dbReference type="Pfam" id="PF04986">
    <property type="entry name" value="Y2_Tnp"/>
    <property type="match status" value="1"/>
</dbReference>
<dbReference type="Proteomes" id="UP000516438">
    <property type="component" value="Chromosome"/>
</dbReference>
<dbReference type="GO" id="GO:0004803">
    <property type="term" value="F:transposase activity"/>
    <property type="evidence" value="ECO:0007669"/>
    <property type="project" value="InterPro"/>
</dbReference>
<gene>
    <name evidence="3" type="ORF">H0S70_12075</name>
</gene>
<sequence>MSKTRSAQAESQPRYEVADVLKTLGERIDNLGLNSWQLRTLFALKKCRTSALGGHIDACDECGTMSISYNSCRNRHCPQCQGHKKEEWIQKREADLLPCSYYHLVFTLPEELNGLAIANPTLIYKTLFEAAWATLNQFGNTEGIQLGMIAILHTWGQNLSLHPHLHCIVPGGGIDHHGKWKKKVRTDKYLFSVKAMSKVFRAKFVALLRTSGVKDSNLMDKLFTKNWVVYAKRPFGGPKQVIEYLGRYTHKVAISNHRIKEVTDKEVRFAYRDYRKGGEKKEMTLSNEEFARRFSLHILPKRFVRIRHYGILSSSWKRGKLQALQSDLKINIPEVTPKTLLNKCRCCKEGNLVTIAVFGQRGPPQDFLFVTQPLSAE</sequence>
<organism evidence="3 4">
    <name type="scientific">Chryseobacterium manosquense</name>
    <dbReference type="NCBI Taxonomy" id="2754694"/>
    <lineage>
        <taxon>Bacteria</taxon>
        <taxon>Pseudomonadati</taxon>
        <taxon>Bacteroidota</taxon>
        <taxon>Flavobacteriia</taxon>
        <taxon>Flavobacteriales</taxon>
        <taxon>Weeksellaceae</taxon>
        <taxon>Chryseobacterium group</taxon>
        <taxon>Chryseobacterium</taxon>
    </lineage>
</organism>
<evidence type="ECO:0000313" key="3">
    <source>
        <dbReference type="EMBL" id="QNS42770.1"/>
    </source>
</evidence>
<dbReference type="KEGG" id="cmaq:H0S70_12075"/>
<feature type="domain" description="Transposase zinc-binding" evidence="2">
    <location>
        <begin position="32"/>
        <end position="108"/>
    </location>
</feature>
<dbReference type="InterPro" id="IPR054832">
    <property type="entry name" value="transpos_IS91"/>
</dbReference>
<evidence type="ECO:0000259" key="2">
    <source>
        <dbReference type="Pfam" id="PF14319"/>
    </source>
</evidence>
<accession>A0A7H1E0L2</accession>
<protein>
    <submittedName>
        <fullName evidence="3">IS91 family transposase</fullName>
    </submittedName>
</protein>
<dbReference type="Pfam" id="PF14319">
    <property type="entry name" value="Zn_Tnp_IS91"/>
    <property type="match status" value="1"/>
</dbReference>
<proteinExistence type="predicted"/>
<feature type="domain" description="Transposase IS801/IS1294" evidence="1">
    <location>
        <begin position="147"/>
        <end position="314"/>
    </location>
</feature>
<dbReference type="GO" id="GO:0003677">
    <property type="term" value="F:DNA binding"/>
    <property type="evidence" value="ECO:0007669"/>
    <property type="project" value="InterPro"/>
</dbReference>
<dbReference type="InterPro" id="IPR007069">
    <property type="entry name" value="Transposase_32"/>
</dbReference>
<dbReference type="PANTHER" id="PTHR37023:SF1">
    <property type="entry name" value="ISSOD25 TRANSPOSASE TNPA_ISSOD25"/>
    <property type="match status" value="1"/>
</dbReference>
<evidence type="ECO:0000259" key="1">
    <source>
        <dbReference type="Pfam" id="PF04986"/>
    </source>
</evidence>
<reference evidence="3 4" key="1">
    <citation type="submission" date="2020-07" db="EMBL/GenBank/DDBJ databases">
        <title>Complete genome and description of Chryseobacterium manosquense strain Marseille-Q2069 sp. nov.</title>
        <authorList>
            <person name="Boxberger M."/>
        </authorList>
    </citation>
    <scope>NUCLEOTIDE SEQUENCE [LARGE SCALE GENOMIC DNA]</scope>
    <source>
        <strain evidence="3 4">Marseille-Q2069</strain>
    </source>
</reference>
<dbReference type="InterPro" id="IPR026889">
    <property type="entry name" value="Zn_Tnp"/>
</dbReference>
<dbReference type="NCBIfam" id="NF033538">
    <property type="entry name" value="transpos_IS91"/>
    <property type="match status" value="1"/>
</dbReference>
<dbReference type="EMBL" id="CP060203">
    <property type="protein sequence ID" value="QNS42770.1"/>
    <property type="molecule type" value="Genomic_DNA"/>
</dbReference>
<evidence type="ECO:0000313" key="4">
    <source>
        <dbReference type="Proteomes" id="UP000516438"/>
    </source>
</evidence>
<name>A0A7H1E0L2_9FLAO</name>
<keyword evidence="4" id="KW-1185">Reference proteome</keyword>